<proteinExistence type="predicted"/>
<keyword evidence="3" id="KW-1185">Reference proteome</keyword>
<dbReference type="GO" id="GO:0008832">
    <property type="term" value="F:dGTPase activity"/>
    <property type="evidence" value="ECO:0007669"/>
    <property type="project" value="TreeGrafter"/>
</dbReference>
<accession>A0A4P6K0P6</accession>
<dbReference type="SUPFAM" id="SSF109604">
    <property type="entry name" value="HD-domain/PDEase-like"/>
    <property type="match status" value="1"/>
</dbReference>
<feature type="domain" description="HD/PDEase" evidence="1">
    <location>
        <begin position="49"/>
        <end position="163"/>
    </location>
</feature>
<gene>
    <name evidence="2" type="ORF">EPA93_38935</name>
</gene>
<name>A0A4P6K0P6_KTERU</name>
<dbReference type="InterPro" id="IPR006674">
    <property type="entry name" value="HD_domain"/>
</dbReference>
<dbReference type="PANTHER" id="PTHR11373">
    <property type="entry name" value="DEOXYNUCLEOSIDE TRIPHOSPHATE TRIPHOSPHOHYDROLASE"/>
    <property type="match status" value="1"/>
</dbReference>
<sequence>MANWIVEDQIYGEIEIIEPVLLDLLSTEALQRLRNIHQAGALYLVRPGKHTSRYEHSVGVMLLVRRLGGSVEEQIAALIHDVSHTAFSHVIDRVFENSAEDYHEHHFAQLVQQSAIPAIVERYGFSLTRLLDTERWSLLEQPLPDLCADRLDYTLRDLSQAGLVEREEIAQFLAALSVSQGRIVLTDMQAGTWFIKAYTRLLFEVFANPLTLYANELLAQIISSAYRRGILSERDFFLDDEQLLSRLRRGGDPEIVASLAVLNPELRAVNDPDNFEFHVPLKFRSVDPLILSEHGGLQHCSELSSSVKESLGKLKQQFQRAGFVRRVNTAVSK</sequence>
<dbReference type="CDD" id="cd00077">
    <property type="entry name" value="HDc"/>
    <property type="match status" value="1"/>
</dbReference>
<dbReference type="SMART" id="SM00471">
    <property type="entry name" value="HDc"/>
    <property type="match status" value="1"/>
</dbReference>
<dbReference type="Proteomes" id="UP000290365">
    <property type="component" value="Chromosome"/>
</dbReference>
<dbReference type="RefSeq" id="WP_129892690.1">
    <property type="nucleotide sequence ID" value="NZ_CP035758.1"/>
</dbReference>
<evidence type="ECO:0000313" key="3">
    <source>
        <dbReference type="Proteomes" id="UP000290365"/>
    </source>
</evidence>
<reference evidence="2 3" key="1">
    <citation type="submission" date="2019-01" db="EMBL/GenBank/DDBJ databases">
        <title>Ktedonosporobacter rubrisoli SCAWS-G2.</title>
        <authorList>
            <person name="Huang Y."/>
            <person name="Yan B."/>
        </authorList>
    </citation>
    <scope>NUCLEOTIDE SEQUENCE [LARGE SCALE GENOMIC DNA]</scope>
    <source>
        <strain evidence="2 3">SCAWS-G2</strain>
    </source>
</reference>
<dbReference type="InterPro" id="IPR050135">
    <property type="entry name" value="dGTPase-like"/>
</dbReference>
<dbReference type="AlphaFoldDB" id="A0A4P6K0P6"/>
<protein>
    <submittedName>
        <fullName evidence="2">HD domain-containing protein</fullName>
    </submittedName>
</protein>
<evidence type="ECO:0000259" key="1">
    <source>
        <dbReference type="SMART" id="SM00471"/>
    </source>
</evidence>
<dbReference type="InterPro" id="IPR003607">
    <property type="entry name" value="HD/PDEase_dom"/>
</dbReference>
<evidence type="ECO:0000313" key="2">
    <source>
        <dbReference type="EMBL" id="QBD81629.1"/>
    </source>
</evidence>
<dbReference type="EMBL" id="CP035758">
    <property type="protein sequence ID" value="QBD81629.1"/>
    <property type="molecule type" value="Genomic_DNA"/>
</dbReference>
<dbReference type="Pfam" id="PF01966">
    <property type="entry name" value="HD"/>
    <property type="match status" value="1"/>
</dbReference>
<dbReference type="PANTHER" id="PTHR11373:SF41">
    <property type="entry name" value="METAL-DEPENDENT PHOSPHOHYDROLASE"/>
    <property type="match status" value="1"/>
</dbReference>
<dbReference type="Gene3D" id="1.10.3210.10">
    <property type="entry name" value="Hypothetical protein af1432"/>
    <property type="match status" value="1"/>
</dbReference>
<dbReference type="OrthoDB" id="9814017at2"/>
<dbReference type="GO" id="GO:0006203">
    <property type="term" value="P:dGTP catabolic process"/>
    <property type="evidence" value="ECO:0007669"/>
    <property type="project" value="TreeGrafter"/>
</dbReference>
<dbReference type="KEGG" id="kbs:EPA93_38935"/>
<organism evidence="2 3">
    <name type="scientific">Ktedonosporobacter rubrisoli</name>
    <dbReference type="NCBI Taxonomy" id="2509675"/>
    <lineage>
        <taxon>Bacteria</taxon>
        <taxon>Bacillati</taxon>
        <taxon>Chloroflexota</taxon>
        <taxon>Ktedonobacteria</taxon>
        <taxon>Ktedonobacterales</taxon>
        <taxon>Ktedonosporobacteraceae</taxon>
        <taxon>Ktedonosporobacter</taxon>
    </lineage>
</organism>